<protein>
    <recommendedName>
        <fullName evidence="3">alcohol dehydrogenase</fullName>
        <ecNumber evidence="3">1.1.1.1</ecNumber>
    </recommendedName>
</protein>
<dbReference type="EMBL" id="MU253842">
    <property type="protein sequence ID" value="KAG9245536.1"/>
    <property type="molecule type" value="Genomic_DNA"/>
</dbReference>
<keyword evidence="6" id="KW-0560">Oxidoreductase</keyword>
<dbReference type="EC" id="1.1.1.1" evidence="3"/>
<evidence type="ECO:0000313" key="11">
    <source>
        <dbReference type="Proteomes" id="UP000887226"/>
    </source>
</evidence>
<dbReference type="SUPFAM" id="SSF50129">
    <property type="entry name" value="GroES-like"/>
    <property type="match status" value="1"/>
</dbReference>
<evidence type="ECO:0000256" key="1">
    <source>
        <dbReference type="ARBA" id="ARBA00001947"/>
    </source>
</evidence>
<dbReference type="OrthoDB" id="1879366at2759"/>
<evidence type="ECO:0000256" key="5">
    <source>
        <dbReference type="ARBA" id="ARBA00022833"/>
    </source>
</evidence>
<proteinExistence type="inferred from homology"/>
<sequence length="352" mass="37444">MADKIPTEQWAQVLEKTGGKVQYKKIPVQKPGPDEVLINVKYSGVCHTDLHAVNGDWPLDTKLPLVGGHEGAGVVVALGSLVEDIQIGDYAGIKWINSSCLQCSFCQQADEPLCAKAQMSGYTVDGTFQQYAIAKAAHVARIPKDCDLEAIAPVLCAGITVYKGLRESGIRAGETVAIVGAGGGLGSLACQYAKAMGLEIIAIDGGADKKEMTAKLGARAFVDFATSKDLVSDVKAATEDGLGPHAAILVAVNEKPFQQAAEYVRPRGTVVAIGMPANAYLRAPVFESVVKMITIKGSYVGNRRDTAEAIEFFRRGLIKAPYKSCGLSELQSIYDMMQEGNIAGRYVLDTSK</sequence>
<evidence type="ECO:0000259" key="9">
    <source>
        <dbReference type="SMART" id="SM00829"/>
    </source>
</evidence>
<dbReference type="InterPro" id="IPR011032">
    <property type="entry name" value="GroES-like_sf"/>
</dbReference>
<evidence type="ECO:0000256" key="4">
    <source>
        <dbReference type="ARBA" id="ARBA00022723"/>
    </source>
</evidence>
<dbReference type="SUPFAM" id="SSF51735">
    <property type="entry name" value="NAD(P)-binding Rossmann-fold domains"/>
    <property type="match status" value="1"/>
</dbReference>
<accession>A0A9P8CHJ3</accession>
<dbReference type="InterPro" id="IPR020843">
    <property type="entry name" value="ER"/>
</dbReference>
<dbReference type="Pfam" id="PF00107">
    <property type="entry name" value="ADH_zinc_N"/>
    <property type="match status" value="1"/>
</dbReference>
<dbReference type="Proteomes" id="UP000887226">
    <property type="component" value="Unassembled WGS sequence"/>
</dbReference>
<keyword evidence="7" id="KW-0520">NAD</keyword>
<dbReference type="PROSITE" id="PS00059">
    <property type="entry name" value="ADH_ZINC"/>
    <property type="match status" value="1"/>
</dbReference>
<comment type="similarity">
    <text evidence="2 8">Belongs to the zinc-containing alcohol dehydrogenase family.</text>
</comment>
<evidence type="ECO:0000256" key="3">
    <source>
        <dbReference type="ARBA" id="ARBA00013190"/>
    </source>
</evidence>
<reference evidence="10" key="1">
    <citation type="journal article" date="2021" name="IMA Fungus">
        <title>Genomic characterization of three marine fungi, including Emericellopsis atlantica sp. nov. with signatures of a generalist lifestyle and marine biomass degradation.</title>
        <authorList>
            <person name="Hagestad O.C."/>
            <person name="Hou L."/>
            <person name="Andersen J.H."/>
            <person name="Hansen E.H."/>
            <person name="Altermark B."/>
            <person name="Li C."/>
            <person name="Kuhnert E."/>
            <person name="Cox R.J."/>
            <person name="Crous P.W."/>
            <person name="Spatafora J.W."/>
            <person name="Lail K."/>
            <person name="Amirebrahimi M."/>
            <person name="Lipzen A."/>
            <person name="Pangilinan J."/>
            <person name="Andreopoulos W."/>
            <person name="Hayes R.D."/>
            <person name="Ng V."/>
            <person name="Grigoriev I.V."/>
            <person name="Jackson S.A."/>
            <person name="Sutton T.D.S."/>
            <person name="Dobson A.D.W."/>
            <person name="Rama T."/>
        </authorList>
    </citation>
    <scope>NUCLEOTIDE SEQUENCE</scope>
    <source>
        <strain evidence="10">TRa3180A</strain>
    </source>
</reference>
<feature type="domain" description="Enoyl reductase (ER)" evidence="9">
    <location>
        <begin position="18"/>
        <end position="348"/>
    </location>
</feature>
<dbReference type="AlphaFoldDB" id="A0A9P8CHJ3"/>
<dbReference type="FunFam" id="3.40.50.720:FF:000039">
    <property type="entry name" value="Alcohol dehydrogenase AdhP"/>
    <property type="match status" value="1"/>
</dbReference>
<dbReference type="GO" id="GO:0008270">
    <property type="term" value="F:zinc ion binding"/>
    <property type="evidence" value="ECO:0007669"/>
    <property type="project" value="InterPro"/>
</dbReference>
<keyword evidence="5 8" id="KW-0862">Zinc</keyword>
<dbReference type="GO" id="GO:0004022">
    <property type="term" value="F:alcohol dehydrogenase (NAD+) activity"/>
    <property type="evidence" value="ECO:0007669"/>
    <property type="project" value="UniProtKB-EC"/>
</dbReference>
<keyword evidence="11" id="KW-1185">Reference proteome</keyword>
<dbReference type="FunFam" id="3.90.180.10:FF:000002">
    <property type="entry name" value="Alcohol dehydrogenase AdhP"/>
    <property type="match status" value="1"/>
</dbReference>
<organism evidence="10 11">
    <name type="scientific">Calycina marina</name>
    <dbReference type="NCBI Taxonomy" id="1763456"/>
    <lineage>
        <taxon>Eukaryota</taxon>
        <taxon>Fungi</taxon>
        <taxon>Dikarya</taxon>
        <taxon>Ascomycota</taxon>
        <taxon>Pezizomycotina</taxon>
        <taxon>Leotiomycetes</taxon>
        <taxon>Helotiales</taxon>
        <taxon>Pezizellaceae</taxon>
        <taxon>Calycina</taxon>
    </lineage>
</organism>
<dbReference type="InterPro" id="IPR002328">
    <property type="entry name" value="ADH_Zn_CS"/>
</dbReference>
<dbReference type="Gene3D" id="3.90.180.10">
    <property type="entry name" value="Medium-chain alcohol dehydrogenases, catalytic domain"/>
    <property type="match status" value="1"/>
</dbReference>
<evidence type="ECO:0000313" key="10">
    <source>
        <dbReference type="EMBL" id="KAG9245536.1"/>
    </source>
</evidence>
<dbReference type="CDD" id="cd08297">
    <property type="entry name" value="CAD3"/>
    <property type="match status" value="1"/>
</dbReference>
<dbReference type="PANTHER" id="PTHR42940">
    <property type="entry name" value="ALCOHOL DEHYDROGENASE 1-RELATED"/>
    <property type="match status" value="1"/>
</dbReference>
<dbReference type="PANTHER" id="PTHR42940:SF3">
    <property type="entry name" value="ALCOHOL DEHYDROGENASE 1-RELATED"/>
    <property type="match status" value="1"/>
</dbReference>
<evidence type="ECO:0000256" key="7">
    <source>
        <dbReference type="ARBA" id="ARBA00023027"/>
    </source>
</evidence>
<keyword evidence="4 8" id="KW-0479">Metal-binding</keyword>
<dbReference type="Gene3D" id="3.40.50.720">
    <property type="entry name" value="NAD(P)-binding Rossmann-like Domain"/>
    <property type="match status" value="1"/>
</dbReference>
<dbReference type="InterPro" id="IPR036291">
    <property type="entry name" value="NAD(P)-bd_dom_sf"/>
</dbReference>
<dbReference type="InterPro" id="IPR013154">
    <property type="entry name" value="ADH-like_N"/>
</dbReference>
<evidence type="ECO:0000256" key="6">
    <source>
        <dbReference type="ARBA" id="ARBA00023002"/>
    </source>
</evidence>
<evidence type="ECO:0000256" key="2">
    <source>
        <dbReference type="ARBA" id="ARBA00008072"/>
    </source>
</evidence>
<gene>
    <name evidence="10" type="ORF">BJ878DRAFT_418991</name>
</gene>
<comment type="cofactor">
    <cofactor evidence="1 8">
        <name>Zn(2+)</name>
        <dbReference type="ChEBI" id="CHEBI:29105"/>
    </cofactor>
</comment>
<dbReference type="Pfam" id="PF08240">
    <property type="entry name" value="ADH_N"/>
    <property type="match status" value="1"/>
</dbReference>
<dbReference type="InterPro" id="IPR013149">
    <property type="entry name" value="ADH-like_C"/>
</dbReference>
<comment type="caution">
    <text evidence="10">The sequence shown here is derived from an EMBL/GenBank/DDBJ whole genome shotgun (WGS) entry which is preliminary data.</text>
</comment>
<name>A0A9P8CHJ3_9HELO</name>
<evidence type="ECO:0000256" key="8">
    <source>
        <dbReference type="RuleBase" id="RU361277"/>
    </source>
</evidence>
<dbReference type="SMART" id="SM00829">
    <property type="entry name" value="PKS_ER"/>
    <property type="match status" value="1"/>
</dbReference>
<dbReference type="GO" id="GO:0005737">
    <property type="term" value="C:cytoplasm"/>
    <property type="evidence" value="ECO:0007669"/>
    <property type="project" value="TreeGrafter"/>
</dbReference>